<feature type="transmembrane region" description="Helical" evidence="1">
    <location>
        <begin position="203"/>
        <end position="224"/>
    </location>
</feature>
<reference evidence="2 3" key="1">
    <citation type="journal article" date="2016" name="Nat. Commun.">
        <title>Thousands of microbial genomes shed light on interconnected biogeochemical processes in an aquifer system.</title>
        <authorList>
            <person name="Anantharaman K."/>
            <person name="Brown C.T."/>
            <person name="Hug L.A."/>
            <person name="Sharon I."/>
            <person name="Castelle C.J."/>
            <person name="Probst A.J."/>
            <person name="Thomas B.C."/>
            <person name="Singh A."/>
            <person name="Wilkins M.J."/>
            <person name="Karaoz U."/>
            <person name="Brodie E.L."/>
            <person name="Williams K.H."/>
            <person name="Hubbard S.S."/>
            <person name="Banfield J.F."/>
        </authorList>
    </citation>
    <scope>NUCLEOTIDE SEQUENCE [LARGE SCALE GENOMIC DNA]</scope>
</reference>
<dbReference type="EMBL" id="MGFX01000003">
    <property type="protein sequence ID" value="OGM15526.1"/>
    <property type="molecule type" value="Genomic_DNA"/>
</dbReference>
<keyword evidence="1" id="KW-0472">Membrane</keyword>
<keyword evidence="1" id="KW-0812">Transmembrane</keyword>
<protein>
    <recommendedName>
        <fullName evidence="4">Glycosyltransferase RgtA/B/C/D-like domain-containing protein</fullName>
    </recommendedName>
</protein>
<keyword evidence="1" id="KW-1133">Transmembrane helix</keyword>
<evidence type="ECO:0000313" key="2">
    <source>
        <dbReference type="EMBL" id="OGM15526.1"/>
    </source>
</evidence>
<feature type="transmembrane region" description="Helical" evidence="1">
    <location>
        <begin position="172"/>
        <end position="191"/>
    </location>
</feature>
<feature type="transmembrane region" description="Helical" evidence="1">
    <location>
        <begin position="269"/>
        <end position="285"/>
    </location>
</feature>
<dbReference type="Proteomes" id="UP000177382">
    <property type="component" value="Unassembled WGS sequence"/>
</dbReference>
<evidence type="ECO:0000256" key="1">
    <source>
        <dbReference type="SAM" id="Phobius"/>
    </source>
</evidence>
<dbReference type="AlphaFoldDB" id="A0A1F7XKJ3"/>
<sequence>MLKKALKILRENRLALFLILVGSGIWSATMVKSGLIYDYGMGFWGPNGHDGIWHIALIKSLAKGSWEIPVFAGETLKNYHVGYDLLLAWFSKLTGINPITLYFQIFPPILALGIGILTYKFVLEWRGSKAQAIWATFFVYFGGSFGWIVNLIRTGEFGGESMFWAQQAISTLINPPFALSLALILCGLIFLTKFLKSQKPLNLILCVLFFGVLIQIKVYAGVLVLGGLGVSVAYHLFKEKKTDLVWVFLGSLALSLVLFLPLNKGSEGLIVFKPLWFLESMMGLPDRVGWERFYSAMTNWRLGNIWTKAAPAYLVAFAIFWFGNLGTRAIKGLLIFRWLKQPEKLGWIEIFFVVVIIAGVGIPMFFLQKGTPWNTIQFFYYSLFFSGILAGVALPEIFEKMRLKTILIHIIIVIVVLLTIPTTIGTLQHYLPARPPSMISKGELEALEFLSQQPSGTILTYPFDSDKAKEAEANPPRPLYLYESTAYVSAFTDQSVFLEDQVNLDITGYLWRERRNNVEAFLKSTNLEYVREFLRENNITYIYWVRGQRALIGEVQLGLTKIFENQEVEIFRVTSF</sequence>
<feature type="transmembrane region" description="Helical" evidence="1">
    <location>
        <begin position="406"/>
        <end position="431"/>
    </location>
</feature>
<accession>A0A1F7XKJ3</accession>
<organism evidence="2 3">
    <name type="scientific">Candidatus Woesebacteria bacterium RBG_16_42_24</name>
    <dbReference type="NCBI Taxonomy" id="1802485"/>
    <lineage>
        <taxon>Bacteria</taxon>
        <taxon>Candidatus Woeseibacteriota</taxon>
    </lineage>
</organism>
<gene>
    <name evidence="2" type="ORF">A2V97_02490</name>
</gene>
<feature type="transmembrane region" description="Helical" evidence="1">
    <location>
        <begin position="345"/>
        <end position="366"/>
    </location>
</feature>
<name>A0A1F7XKJ3_9BACT</name>
<feature type="transmembrane region" description="Helical" evidence="1">
    <location>
        <begin position="378"/>
        <end position="394"/>
    </location>
</feature>
<feature type="transmembrane region" description="Helical" evidence="1">
    <location>
        <begin position="131"/>
        <end position="152"/>
    </location>
</feature>
<comment type="caution">
    <text evidence="2">The sequence shown here is derived from an EMBL/GenBank/DDBJ whole genome shotgun (WGS) entry which is preliminary data.</text>
</comment>
<dbReference type="STRING" id="1802485.A2V97_02490"/>
<evidence type="ECO:0000313" key="3">
    <source>
        <dbReference type="Proteomes" id="UP000177382"/>
    </source>
</evidence>
<proteinExistence type="predicted"/>
<feature type="transmembrane region" description="Helical" evidence="1">
    <location>
        <begin position="244"/>
        <end position="262"/>
    </location>
</feature>
<evidence type="ECO:0008006" key="4">
    <source>
        <dbReference type="Google" id="ProtNLM"/>
    </source>
</evidence>
<feature type="transmembrane region" description="Helical" evidence="1">
    <location>
        <begin position="305"/>
        <end position="324"/>
    </location>
</feature>
<feature type="transmembrane region" description="Helical" evidence="1">
    <location>
        <begin position="99"/>
        <end position="119"/>
    </location>
</feature>